<keyword evidence="1" id="KW-0472">Membrane</keyword>
<proteinExistence type="predicted"/>
<feature type="transmembrane region" description="Helical" evidence="1">
    <location>
        <begin position="12"/>
        <end position="32"/>
    </location>
</feature>
<dbReference type="GO" id="GO:0051301">
    <property type="term" value="P:cell division"/>
    <property type="evidence" value="ECO:0007669"/>
    <property type="project" value="UniProtKB-KW"/>
</dbReference>
<keyword evidence="2" id="KW-0131">Cell cycle</keyword>
<evidence type="ECO:0000313" key="3">
    <source>
        <dbReference type="Proteomes" id="UP000216752"/>
    </source>
</evidence>
<evidence type="ECO:0000256" key="1">
    <source>
        <dbReference type="SAM" id="Phobius"/>
    </source>
</evidence>
<evidence type="ECO:0000313" key="2">
    <source>
        <dbReference type="EMBL" id="XFO64259.1"/>
    </source>
</evidence>
<dbReference type="Pfam" id="PF04977">
    <property type="entry name" value="DivIC"/>
    <property type="match status" value="1"/>
</dbReference>
<dbReference type="InterPro" id="IPR007060">
    <property type="entry name" value="FtsL/DivIC"/>
</dbReference>
<keyword evidence="3" id="KW-1185">Reference proteome</keyword>
<organism evidence="2 3">
    <name type="scientific">Sporomusa silvacetica DSM 10669</name>
    <dbReference type="NCBI Taxonomy" id="1123289"/>
    <lineage>
        <taxon>Bacteria</taxon>
        <taxon>Bacillati</taxon>
        <taxon>Bacillota</taxon>
        <taxon>Negativicutes</taxon>
        <taxon>Selenomonadales</taxon>
        <taxon>Sporomusaceae</taxon>
        <taxon>Sporomusa</taxon>
    </lineage>
</organism>
<reference evidence="2" key="1">
    <citation type="submission" date="2024-05" db="EMBL/GenBank/DDBJ databases">
        <title>Isolation and characterization of Sporomusa carbonis sp. nov., a carboxydotrophic hydrogenogen in the genus of Sporomusa isolated from a charcoal burning pile.</title>
        <authorList>
            <person name="Boeer T."/>
            <person name="Rosenbaum F."/>
            <person name="Eysell L."/>
            <person name="Mueller V."/>
            <person name="Daniel R."/>
            <person name="Poehlein A."/>
        </authorList>
    </citation>
    <scope>NUCLEOTIDE SEQUENCE [LARGE SCALE GENOMIC DNA]</scope>
    <source>
        <strain evidence="2">DSM 10669</strain>
    </source>
</reference>
<keyword evidence="2" id="KW-0132">Cell division</keyword>
<sequence>MCMSKKCRTTRQFSWFRLCIVVMIGYFCYVFIGQQTELSKIRQESQLVNARMTDAVESNTSLTAEKEKLSTAAYIEKVAREQLGLVKPGEVPYIPSR</sequence>
<protein>
    <submittedName>
        <fullName evidence="2">Cell division protein FtsL</fullName>
    </submittedName>
</protein>
<keyword evidence="1" id="KW-0812">Transmembrane</keyword>
<accession>A0ABZ3IFR8</accession>
<keyword evidence="1" id="KW-1133">Transmembrane helix</keyword>
<gene>
    <name evidence="2" type="primary">ftsL_1</name>
    <name evidence="2" type="ORF">SPSIL_003490</name>
</gene>
<dbReference type="Proteomes" id="UP000216752">
    <property type="component" value="Chromosome"/>
</dbReference>
<dbReference type="EMBL" id="CP155573">
    <property type="protein sequence ID" value="XFO64259.1"/>
    <property type="molecule type" value="Genomic_DNA"/>
</dbReference>
<name>A0ABZ3IFR8_9FIRM</name>